<sequence>MKKLMSSQTFSYRNMNISKPADYHQQIWYEPLHQLCKKNKGKEQYAIKTIGHFEDNKSNLTMFILRFENCS</sequence>
<dbReference type="AlphaFoldDB" id="A0A0S3SAC1"/>
<evidence type="ECO:0000313" key="1">
    <source>
        <dbReference type="EMBL" id="BAT89762.1"/>
    </source>
</evidence>
<dbReference type="EMBL" id="AP015039">
    <property type="protein sequence ID" value="BAT89762.1"/>
    <property type="molecule type" value="Genomic_DNA"/>
</dbReference>
<name>A0A0S3SAC1_PHAAN</name>
<accession>A0A0S3SAC1</accession>
<dbReference type="Proteomes" id="UP000291084">
    <property type="component" value="Chromosome 6"/>
</dbReference>
<gene>
    <name evidence="1" type="primary">Vigan.06G081200</name>
    <name evidence="1" type="ORF">VIGAN_06081200</name>
</gene>
<reference evidence="1 2" key="1">
    <citation type="journal article" date="2015" name="Sci. Rep.">
        <title>The power of single molecule real-time sequencing technology in the de novo assembly of a eukaryotic genome.</title>
        <authorList>
            <person name="Sakai H."/>
            <person name="Naito K."/>
            <person name="Ogiso-Tanaka E."/>
            <person name="Takahashi Y."/>
            <person name="Iseki K."/>
            <person name="Muto C."/>
            <person name="Satou K."/>
            <person name="Teruya K."/>
            <person name="Shiroma A."/>
            <person name="Shimoji M."/>
            <person name="Hirano T."/>
            <person name="Itoh T."/>
            <person name="Kaga A."/>
            <person name="Tomooka N."/>
        </authorList>
    </citation>
    <scope>NUCLEOTIDE SEQUENCE [LARGE SCALE GENOMIC DNA]</scope>
    <source>
        <strain evidence="2">cv. Shumari</strain>
    </source>
</reference>
<keyword evidence="2" id="KW-1185">Reference proteome</keyword>
<evidence type="ECO:0000313" key="2">
    <source>
        <dbReference type="Proteomes" id="UP000291084"/>
    </source>
</evidence>
<organism evidence="1 2">
    <name type="scientific">Vigna angularis var. angularis</name>
    <dbReference type="NCBI Taxonomy" id="157739"/>
    <lineage>
        <taxon>Eukaryota</taxon>
        <taxon>Viridiplantae</taxon>
        <taxon>Streptophyta</taxon>
        <taxon>Embryophyta</taxon>
        <taxon>Tracheophyta</taxon>
        <taxon>Spermatophyta</taxon>
        <taxon>Magnoliopsida</taxon>
        <taxon>eudicotyledons</taxon>
        <taxon>Gunneridae</taxon>
        <taxon>Pentapetalae</taxon>
        <taxon>rosids</taxon>
        <taxon>fabids</taxon>
        <taxon>Fabales</taxon>
        <taxon>Fabaceae</taxon>
        <taxon>Papilionoideae</taxon>
        <taxon>50 kb inversion clade</taxon>
        <taxon>NPAAA clade</taxon>
        <taxon>indigoferoid/millettioid clade</taxon>
        <taxon>Phaseoleae</taxon>
        <taxon>Vigna</taxon>
    </lineage>
</organism>
<proteinExistence type="predicted"/>
<protein>
    <submittedName>
        <fullName evidence="1">Uncharacterized protein</fullName>
    </submittedName>
</protein>